<evidence type="ECO:0000313" key="3">
    <source>
        <dbReference type="Proteomes" id="UP001172708"/>
    </source>
</evidence>
<dbReference type="EMBL" id="JAUHQA010000001">
    <property type="protein sequence ID" value="MDN4480900.1"/>
    <property type="molecule type" value="Genomic_DNA"/>
</dbReference>
<dbReference type="Pfam" id="PF00196">
    <property type="entry name" value="GerE"/>
    <property type="match status" value="1"/>
</dbReference>
<name>A0ABT8GHK2_9MICO</name>
<dbReference type="Gene3D" id="1.10.10.10">
    <property type="entry name" value="Winged helix-like DNA-binding domain superfamily/Winged helix DNA-binding domain"/>
    <property type="match status" value="1"/>
</dbReference>
<accession>A0ABT8GHK2</accession>
<protein>
    <submittedName>
        <fullName evidence="2">LuxR C-terminal-related transcriptional regulator</fullName>
    </submittedName>
</protein>
<dbReference type="RefSeq" id="WP_301142364.1">
    <property type="nucleotide sequence ID" value="NZ_JAUHQA010000001.1"/>
</dbReference>
<dbReference type="SMART" id="SM00421">
    <property type="entry name" value="HTH_LUXR"/>
    <property type="match status" value="1"/>
</dbReference>
<dbReference type="InterPro" id="IPR036388">
    <property type="entry name" value="WH-like_DNA-bd_sf"/>
</dbReference>
<dbReference type="SUPFAM" id="SSF52540">
    <property type="entry name" value="P-loop containing nucleoside triphosphate hydrolases"/>
    <property type="match status" value="1"/>
</dbReference>
<feature type="domain" description="HTH luxR-type" evidence="1">
    <location>
        <begin position="793"/>
        <end position="858"/>
    </location>
</feature>
<dbReference type="InterPro" id="IPR016032">
    <property type="entry name" value="Sig_transdc_resp-reg_C-effctor"/>
</dbReference>
<dbReference type="SUPFAM" id="SSF46894">
    <property type="entry name" value="C-terminal effector domain of the bipartite response regulators"/>
    <property type="match status" value="1"/>
</dbReference>
<dbReference type="CDD" id="cd06170">
    <property type="entry name" value="LuxR_C_like"/>
    <property type="match status" value="1"/>
</dbReference>
<reference evidence="2" key="1">
    <citation type="submission" date="2023-06" db="EMBL/GenBank/DDBJ databases">
        <title>Egi l300058.</title>
        <authorList>
            <person name="Gao L."/>
            <person name="Fang B.-Z."/>
            <person name="Li W.-J."/>
        </authorList>
    </citation>
    <scope>NUCLEOTIDE SEQUENCE</scope>
    <source>
        <strain evidence="2">EGI L300058</strain>
    </source>
</reference>
<sequence length="865" mass="89874">MKRPVLTSDDAAHVVTTVDTAGAVLITGPRGIGKSHLLRAAATLVNADGLSPLEVTGSPAAATVPLGAFAGVLREHDGALTPSAVIGSLTRRRSRALLLVDAADLLDESSQMVVGHLVRSAGMKAVLTARELGDCPDELRSLYDSGVMTELNLDRLPDGALSDAIASWLGGPVTPGTLRAVLAAADGNPLVAREIVAGTVATGALHETPHGWELDGPIAATPRLSQLIGAHLDTLEADELDAAASVALAGSLPEAAVADAHRRPLVRAGIVSRDDDGWLHSSQPLLAEAVRARVVDGHWRDLARSTVAALEAAAVQWPDRAAELERRGSVIALEHQLPLEAPRCLDLATHALGAGDPALAFRAADAAAAVESAHHARALRLRGLASSALGRADDADRDLRASLAAGDTDPDIAASALALASHLGLAGRDPRGALAVLADAQDRVLDDEWRGHLERSAVRWTSVAGAGGVEAEAPAEVTEAEAAMGIATMATAAVISGPLHHADALVRRFRALPQAVVAQAPGAAALTELASIMALSYSGDVRATRARLTAQIDLSLRHAPETSGAWEYALGIVELFAADAGQAHERACDAVQHLEWRDPMGLLPAASALRGAAAAGAGLELEAIEAWRGVPEESAMDPKVAVLKSWAEAWDAASARRRTEAGARLREGAAAMITAQHTYFAGKLAHCAIRVGGGDDEALALLAQAHAAAGGGLLAVLLEHGQAMRASDAPQLDALAEDLVELGAVVSAADTWLTLAQQQERFGASELDARRWQVKASALRATVPCMALWQQEQSATGALLSRREYEVASLAVQRLTAKEIASINDVSPHTVTNQLNSAFRKLGVSSRTELREVWAEAGGRSSDYP</sequence>
<keyword evidence="3" id="KW-1185">Reference proteome</keyword>
<proteinExistence type="predicted"/>
<organism evidence="2 3">
    <name type="scientific">Demequina muriae</name>
    <dbReference type="NCBI Taxonomy" id="3051664"/>
    <lineage>
        <taxon>Bacteria</taxon>
        <taxon>Bacillati</taxon>
        <taxon>Actinomycetota</taxon>
        <taxon>Actinomycetes</taxon>
        <taxon>Micrococcales</taxon>
        <taxon>Demequinaceae</taxon>
        <taxon>Demequina</taxon>
    </lineage>
</organism>
<evidence type="ECO:0000313" key="2">
    <source>
        <dbReference type="EMBL" id="MDN4480900.1"/>
    </source>
</evidence>
<evidence type="ECO:0000259" key="1">
    <source>
        <dbReference type="PROSITE" id="PS50043"/>
    </source>
</evidence>
<dbReference type="PROSITE" id="PS50043">
    <property type="entry name" value="HTH_LUXR_2"/>
    <property type="match status" value="1"/>
</dbReference>
<dbReference type="InterPro" id="IPR027417">
    <property type="entry name" value="P-loop_NTPase"/>
</dbReference>
<comment type="caution">
    <text evidence="2">The sequence shown here is derived from an EMBL/GenBank/DDBJ whole genome shotgun (WGS) entry which is preliminary data.</text>
</comment>
<gene>
    <name evidence="2" type="ORF">QQX02_08210</name>
</gene>
<dbReference type="InterPro" id="IPR000792">
    <property type="entry name" value="Tscrpt_reg_LuxR_C"/>
</dbReference>
<dbReference type="Proteomes" id="UP001172708">
    <property type="component" value="Unassembled WGS sequence"/>
</dbReference>